<sequence>MRRWFLAVGSVVLYNSWLAWPLNGRPDALLGYVSELAADDQPFAWFFRAADIAAAVVFAITGLLGRRGWQAWLGARWSRRLGLSLLVVAVGTALDIIFNLPCAESWDDACAAMPSIERHLHEAASAITSTAEVAMIAIVALALAARDGWTLRARQAAWLAGLVTVLLLISAAAPYALPGAQGPIQVVQILLCSLWIAYLAWRLPQEQHD</sequence>
<dbReference type="RefSeq" id="WP_159522483.1">
    <property type="nucleotide sequence ID" value="NZ_CP053642.1"/>
</dbReference>
<feature type="transmembrane region" description="Helical" evidence="1">
    <location>
        <begin position="77"/>
        <end position="98"/>
    </location>
</feature>
<feature type="transmembrane region" description="Helical" evidence="1">
    <location>
        <begin position="45"/>
        <end position="65"/>
    </location>
</feature>
<keyword evidence="1" id="KW-0812">Transmembrane</keyword>
<dbReference type="AlphaFoldDB" id="A0A6M8B8L0"/>
<feature type="transmembrane region" description="Helical" evidence="1">
    <location>
        <begin position="156"/>
        <end position="177"/>
    </location>
</feature>
<organism evidence="2 3">
    <name type="scientific">Actinomyces marmotae</name>
    <dbReference type="NCBI Taxonomy" id="2737173"/>
    <lineage>
        <taxon>Bacteria</taxon>
        <taxon>Bacillati</taxon>
        <taxon>Actinomycetota</taxon>
        <taxon>Actinomycetes</taxon>
        <taxon>Actinomycetales</taxon>
        <taxon>Actinomycetaceae</taxon>
        <taxon>Actinomyces</taxon>
    </lineage>
</organism>
<dbReference type="InterPro" id="IPR009339">
    <property type="entry name" value="DUF998"/>
</dbReference>
<gene>
    <name evidence="2" type="ORF">HPC72_09400</name>
</gene>
<dbReference type="EMBL" id="CP053642">
    <property type="protein sequence ID" value="QKD80396.1"/>
    <property type="molecule type" value="Genomic_DNA"/>
</dbReference>
<keyword evidence="1" id="KW-1133">Transmembrane helix</keyword>
<protein>
    <submittedName>
        <fullName evidence="2">DUF998 domain-containing protein</fullName>
    </submittedName>
</protein>
<feature type="transmembrane region" description="Helical" evidence="1">
    <location>
        <begin position="183"/>
        <end position="201"/>
    </location>
</feature>
<proteinExistence type="predicted"/>
<accession>A0A6M8B8L0</accession>
<dbReference type="Proteomes" id="UP000504752">
    <property type="component" value="Chromosome"/>
</dbReference>
<name>A0A6M8B8L0_9ACTO</name>
<feature type="transmembrane region" description="Helical" evidence="1">
    <location>
        <begin position="123"/>
        <end position="144"/>
    </location>
</feature>
<evidence type="ECO:0000256" key="1">
    <source>
        <dbReference type="SAM" id="Phobius"/>
    </source>
</evidence>
<dbReference type="KEGG" id="amam:HPC72_09400"/>
<evidence type="ECO:0000313" key="2">
    <source>
        <dbReference type="EMBL" id="QKD80396.1"/>
    </source>
</evidence>
<keyword evidence="1" id="KW-0472">Membrane</keyword>
<evidence type="ECO:0000313" key="3">
    <source>
        <dbReference type="Proteomes" id="UP000504752"/>
    </source>
</evidence>
<keyword evidence="3" id="KW-1185">Reference proteome</keyword>
<reference evidence="2 3" key="1">
    <citation type="submission" date="2020-05" db="EMBL/GenBank/DDBJ databases">
        <title>Actinomyces sp. zg-325.</title>
        <authorList>
            <person name="Yang C."/>
        </authorList>
    </citation>
    <scope>NUCLEOTIDE SEQUENCE [LARGE SCALE GENOMIC DNA]</scope>
    <source>
        <strain evidence="3">zg-325</strain>
    </source>
</reference>
<dbReference type="Pfam" id="PF06197">
    <property type="entry name" value="DUF998"/>
    <property type="match status" value="1"/>
</dbReference>